<evidence type="ECO:0000313" key="2">
    <source>
        <dbReference type="Proteomes" id="UP000070572"/>
    </source>
</evidence>
<reference evidence="1 2" key="1">
    <citation type="submission" date="2016-01" db="EMBL/GenBank/DDBJ databases">
        <authorList>
            <person name="Mitreva M."/>
            <person name="Pepin K.H."/>
            <person name="Mihindukulasuriya K.A."/>
            <person name="Fulton R."/>
            <person name="Fronick C."/>
            <person name="O'Laughlin M."/>
            <person name="Miner T."/>
            <person name="Herter B."/>
            <person name="Rosa B.A."/>
            <person name="Cordes M."/>
            <person name="Tomlinson C."/>
            <person name="Wollam A."/>
            <person name="Palsikar V.B."/>
            <person name="Mardis E.R."/>
            <person name="Wilson R.K."/>
        </authorList>
    </citation>
    <scope>NUCLEOTIDE SEQUENCE [LARGE SCALE GENOMIC DNA]</scope>
    <source>
        <strain evidence="1 2">DNF00696</strain>
    </source>
</reference>
<gene>
    <name evidence="1" type="ORF">HMPREF1862_01175</name>
</gene>
<dbReference type="Proteomes" id="UP000070572">
    <property type="component" value="Unassembled WGS sequence"/>
</dbReference>
<organism evidence="1 2">
    <name type="scientific">Varibaculum cambriense</name>
    <dbReference type="NCBI Taxonomy" id="184870"/>
    <lineage>
        <taxon>Bacteria</taxon>
        <taxon>Bacillati</taxon>
        <taxon>Actinomycetota</taxon>
        <taxon>Actinomycetes</taxon>
        <taxon>Actinomycetales</taxon>
        <taxon>Actinomycetaceae</taxon>
        <taxon>Varibaculum</taxon>
    </lineage>
</organism>
<dbReference type="AlphaFoldDB" id="A0AB34WZ12"/>
<comment type="caution">
    <text evidence="1">The sequence shown here is derived from an EMBL/GenBank/DDBJ whole genome shotgun (WGS) entry which is preliminary data.</text>
</comment>
<proteinExistence type="predicted"/>
<evidence type="ECO:0000313" key="1">
    <source>
        <dbReference type="EMBL" id="KXB80493.1"/>
    </source>
</evidence>
<accession>A0AB34WZ12</accession>
<dbReference type="EMBL" id="LSDN01000015">
    <property type="protein sequence ID" value="KXB80493.1"/>
    <property type="molecule type" value="Genomic_DNA"/>
</dbReference>
<protein>
    <submittedName>
        <fullName evidence="1">Uncharacterized protein</fullName>
    </submittedName>
</protein>
<sequence>MPSFANFRLSGCLFALPLFLYALLERIYRYRGGARNKICKF</sequence>
<name>A0AB34WZ12_9ACTO</name>